<dbReference type="PANTHER" id="PTHR24221">
    <property type="entry name" value="ATP-BINDING CASSETTE SUB-FAMILY B"/>
    <property type="match status" value="1"/>
</dbReference>
<feature type="transmembrane region" description="Helical" evidence="9">
    <location>
        <begin position="239"/>
        <end position="261"/>
    </location>
</feature>
<keyword evidence="2" id="KW-0813">Transport</keyword>
<dbReference type="InterPro" id="IPR017871">
    <property type="entry name" value="ABC_transporter-like_CS"/>
</dbReference>
<dbReference type="PROSITE" id="PS00211">
    <property type="entry name" value="ABC_TRANSPORTER_1"/>
    <property type="match status" value="1"/>
</dbReference>
<comment type="subcellular location">
    <subcellularLocation>
        <location evidence="1">Cell membrane</location>
        <topology evidence="1">Multi-pass membrane protein</topology>
    </subcellularLocation>
</comment>
<dbReference type="SUPFAM" id="SSF52540">
    <property type="entry name" value="P-loop containing nucleoside triphosphate hydrolases"/>
    <property type="match status" value="1"/>
</dbReference>
<keyword evidence="4 9" id="KW-0812">Transmembrane</keyword>
<keyword evidence="6 12" id="KW-0067">ATP-binding</keyword>
<name>A0A9D1IU92_9CLOT</name>
<evidence type="ECO:0000259" key="10">
    <source>
        <dbReference type="PROSITE" id="PS50893"/>
    </source>
</evidence>
<gene>
    <name evidence="12" type="ORF">IAB67_04085</name>
</gene>
<dbReference type="InterPro" id="IPR003593">
    <property type="entry name" value="AAA+_ATPase"/>
</dbReference>
<feature type="domain" description="ABC transmembrane type-1" evidence="11">
    <location>
        <begin position="20"/>
        <end position="299"/>
    </location>
</feature>
<dbReference type="Pfam" id="PF00005">
    <property type="entry name" value="ABC_tran"/>
    <property type="match status" value="1"/>
</dbReference>
<feature type="transmembrane region" description="Helical" evidence="9">
    <location>
        <begin position="158"/>
        <end position="175"/>
    </location>
</feature>
<dbReference type="InterPro" id="IPR039421">
    <property type="entry name" value="Type_1_exporter"/>
</dbReference>
<dbReference type="FunFam" id="3.40.50.300:FF:000221">
    <property type="entry name" value="Multidrug ABC transporter ATP-binding protein"/>
    <property type="match status" value="1"/>
</dbReference>
<feature type="transmembrane region" description="Helical" evidence="9">
    <location>
        <begin position="53"/>
        <end position="70"/>
    </location>
</feature>
<dbReference type="Pfam" id="PF00664">
    <property type="entry name" value="ABC_membrane"/>
    <property type="match status" value="1"/>
</dbReference>
<evidence type="ECO:0000256" key="2">
    <source>
        <dbReference type="ARBA" id="ARBA00022448"/>
    </source>
</evidence>
<evidence type="ECO:0000256" key="4">
    <source>
        <dbReference type="ARBA" id="ARBA00022692"/>
    </source>
</evidence>
<feature type="domain" description="ABC transporter" evidence="10">
    <location>
        <begin position="331"/>
        <end position="563"/>
    </location>
</feature>
<dbReference type="Gene3D" id="3.40.50.300">
    <property type="entry name" value="P-loop containing nucleotide triphosphate hydrolases"/>
    <property type="match status" value="1"/>
</dbReference>
<proteinExistence type="predicted"/>
<evidence type="ECO:0000313" key="13">
    <source>
        <dbReference type="Proteomes" id="UP000824073"/>
    </source>
</evidence>
<keyword evidence="8 9" id="KW-0472">Membrane</keyword>
<dbReference type="GO" id="GO:0140359">
    <property type="term" value="F:ABC-type transporter activity"/>
    <property type="evidence" value="ECO:0007669"/>
    <property type="project" value="InterPro"/>
</dbReference>
<evidence type="ECO:0000256" key="3">
    <source>
        <dbReference type="ARBA" id="ARBA00022475"/>
    </source>
</evidence>
<reference evidence="12" key="1">
    <citation type="submission" date="2020-10" db="EMBL/GenBank/DDBJ databases">
        <authorList>
            <person name="Gilroy R."/>
        </authorList>
    </citation>
    <scope>NUCLEOTIDE SEQUENCE</scope>
    <source>
        <strain evidence="12">CHK191-8634</strain>
    </source>
</reference>
<evidence type="ECO:0000313" key="12">
    <source>
        <dbReference type="EMBL" id="HIU43457.1"/>
    </source>
</evidence>
<reference evidence="12" key="2">
    <citation type="journal article" date="2021" name="PeerJ">
        <title>Extensive microbial diversity within the chicken gut microbiome revealed by metagenomics and culture.</title>
        <authorList>
            <person name="Gilroy R."/>
            <person name="Ravi A."/>
            <person name="Getino M."/>
            <person name="Pursley I."/>
            <person name="Horton D.L."/>
            <person name="Alikhan N.F."/>
            <person name="Baker D."/>
            <person name="Gharbi K."/>
            <person name="Hall N."/>
            <person name="Watson M."/>
            <person name="Adriaenssens E.M."/>
            <person name="Foster-Nyarko E."/>
            <person name="Jarju S."/>
            <person name="Secka A."/>
            <person name="Antonio M."/>
            <person name="Oren A."/>
            <person name="Chaudhuri R.R."/>
            <person name="La Ragione R."/>
            <person name="Hildebrand F."/>
            <person name="Pallen M.J."/>
        </authorList>
    </citation>
    <scope>NUCLEOTIDE SEQUENCE</scope>
    <source>
        <strain evidence="12">CHK191-8634</strain>
    </source>
</reference>
<evidence type="ECO:0000259" key="11">
    <source>
        <dbReference type="PROSITE" id="PS50929"/>
    </source>
</evidence>
<feature type="transmembrane region" description="Helical" evidence="9">
    <location>
        <begin position="134"/>
        <end position="152"/>
    </location>
</feature>
<dbReference type="InterPro" id="IPR003439">
    <property type="entry name" value="ABC_transporter-like_ATP-bd"/>
</dbReference>
<keyword evidence="5" id="KW-0547">Nucleotide-binding</keyword>
<dbReference type="EMBL" id="DVMR01000035">
    <property type="protein sequence ID" value="HIU43457.1"/>
    <property type="molecule type" value="Genomic_DNA"/>
</dbReference>
<evidence type="ECO:0000256" key="5">
    <source>
        <dbReference type="ARBA" id="ARBA00022741"/>
    </source>
</evidence>
<protein>
    <submittedName>
        <fullName evidence="12">ABC transporter ATP-binding protein</fullName>
    </submittedName>
</protein>
<dbReference type="InterPro" id="IPR011527">
    <property type="entry name" value="ABC1_TM_dom"/>
</dbReference>
<evidence type="ECO:0000256" key="1">
    <source>
        <dbReference type="ARBA" id="ARBA00004651"/>
    </source>
</evidence>
<feature type="transmembrane region" description="Helical" evidence="9">
    <location>
        <begin position="273"/>
        <end position="295"/>
    </location>
</feature>
<evidence type="ECO:0000256" key="9">
    <source>
        <dbReference type="SAM" id="Phobius"/>
    </source>
</evidence>
<dbReference type="SMART" id="SM00382">
    <property type="entry name" value="AAA"/>
    <property type="match status" value="1"/>
</dbReference>
<dbReference type="SUPFAM" id="SSF90123">
    <property type="entry name" value="ABC transporter transmembrane region"/>
    <property type="match status" value="1"/>
</dbReference>
<keyword evidence="3" id="KW-1003">Cell membrane</keyword>
<evidence type="ECO:0000256" key="6">
    <source>
        <dbReference type="ARBA" id="ARBA00022840"/>
    </source>
</evidence>
<dbReference type="PROSITE" id="PS50893">
    <property type="entry name" value="ABC_TRANSPORTER_2"/>
    <property type="match status" value="1"/>
</dbReference>
<evidence type="ECO:0000256" key="7">
    <source>
        <dbReference type="ARBA" id="ARBA00022989"/>
    </source>
</evidence>
<dbReference type="GO" id="GO:0005524">
    <property type="term" value="F:ATP binding"/>
    <property type="evidence" value="ECO:0007669"/>
    <property type="project" value="UniProtKB-KW"/>
</dbReference>
<dbReference type="PANTHER" id="PTHR24221:SF276">
    <property type="entry name" value="ABC TRANSPORTER, ATP-BINDING_PERMEASE PROTEIN"/>
    <property type="match status" value="1"/>
</dbReference>
<evidence type="ECO:0000256" key="8">
    <source>
        <dbReference type="ARBA" id="ARBA00023136"/>
    </source>
</evidence>
<sequence>MKMIFRVYLRPEMGRIIFQVFIKLSGTLIELLLPWMLSVVLDDLVPQGDMGLILWWGVLMVICALLAWWGNASANRMSTRISRDITRRLRHDLFARTAYLSSAQEDAFTTPSLISRLSSDTYNMHQMVDRMMRLGVRAPILLIGGISVTLLLDPVLTLVLAATLPLLGIVVWQVSSRGIKMYTKTQEALDRMIRRAQESMAGIRVIQALSKSDFERGRYDEANREVVRRERRAAMLMNVTSPVMNLLLNTGLTCVIIVGAYRVNAGLTGPGTIIAFMNYFTIILNALMMVSRLFVMYSKGVASGKRIAEVLESERQMLPQSIPEEKTENCIEFDHVSFSYSKVRNNLTDIHFTLKKGETLGIIGPTGSGKSTILNLLLRFYDPDKGSIRIDGRDVRSIPHKELHTMFGVVFQNDFLYAGTIEENIDFGRGLSHESIEKAAHTAQAEFIAEREGGFEAELVPKGANLSGGQKQRMLLSRAMAGNPYILLLDDSSSALDYKTDAALRRALARNFAETTKIIIAQRVSSIRTADKILVLEDGKEAGYGTHEELMRSCPSYREIADAQMGEVS</sequence>
<dbReference type="PROSITE" id="PS50929">
    <property type="entry name" value="ABC_TM1F"/>
    <property type="match status" value="1"/>
</dbReference>
<dbReference type="AlphaFoldDB" id="A0A9D1IU92"/>
<feature type="transmembrane region" description="Helical" evidence="9">
    <location>
        <begin position="20"/>
        <end position="41"/>
    </location>
</feature>
<comment type="caution">
    <text evidence="12">The sequence shown here is derived from an EMBL/GenBank/DDBJ whole genome shotgun (WGS) entry which is preliminary data.</text>
</comment>
<organism evidence="12 13">
    <name type="scientific">Candidatus Ventrousia excrementavium</name>
    <dbReference type="NCBI Taxonomy" id="2840961"/>
    <lineage>
        <taxon>Bacteria</taxon>
        <taxon>Bacillati</taxon>
        <taxon>Bacillota</taxon>
        <taxon>Clostridia</taxon>
        <taxon>Eubacteriales</taxon>
        <taxon>Clostridiaceae</taxon>
        <taxon>Clostridiaceae incertae sedis</taxon>
        <taxon>Candidatus Ventrousia</taxon>
    </lineage>
</organism>
<dbReference type="GO" id="GO:0005886">
    <property type="term" value="C:plasma membrane"/>
    <property type="evidence" value="ECO:0007669"/>
    <property type="project" value="UniProtKB-SubCell"/>
</dbReference>
<dbReference type="InterPro" id="IPR027417">
    <property type="entry name" value="P-loop_NTPase"/>
</dbReference>
<dbReference type="Gene3D" id="1.20.1560.10">
    <property type="entry name" value="ABC transporter type 1, transmembrane domain"/>
    <property type="match status" value="1"/>
</dbReference>
<dbReference type="CDD" id="cd18548">
    <property type="entry name" value="ABC_6TM_Tm287_like"/>
    <property type="match status" value="1"/>
</dbReference>
<dbReference type="InterPro" id="IPR036640">
    <property type="entry name" value="ABC1_TM_sf"/>
</dbReference>
<dbReference type="Proteomes" id="UP000824073">
    <property type="component" value="Unassembled WGS sequence"/>
</dbReference>
<accession>A0A9D1IU92</accession>
<dbReference type="GO" id="GO:0016887">
    <property type="term" value="F:ATP hydrolysis activity"/>
    <property type="evidence" value="ECO:0007669"/>
    <property type="project" value="InterPro"/>
</dbReference>
<keyword evidence="7 9" id="KW-1133">Transmembrane helix</keyword>